<reference evidence="1 2" key="1">
    <citation type="journal article" date="2019" name="Int. J. Syst. Evol. Microbiol.">
        <title>The Global Catalogue of Microorganisms (GCM) 10K type strain sequencing project: providing services to taxonomists for standard genome sequencing and annotation.</title>
        <authorList>
            <consortium name="The Broad Institute Genomics Platform"/>
            <consortium name="The Broad Institute Genome Sequencing Center for Infectious Disease"/>
            <person name="Wu L."/>
            <person name="Ma J."/>
        </authorList>
    </citation>
    <scope>NUCLEOTIDE SEQUENCE [LARGE SCALE GENOMIC DNA]</scope>
    <source>
        <strain evidence="1 2">JCM 4505</strain>
    </source>
</reference>
<evidence type="ECO:0000313" key="2">
    <source>
        <dbReference type="Proteomes" id="UP001501867"/>
    </source>
</evidence>
<dbReference type="Proteomes" id="UP001501867">
    <property type="component" value="Unassembled WGS sequence"/>
</dbReference>
<keyword evidence="2" id="KW-1185">Reference proteome</keyword>
<organism evidence="1 2">
    <name type="scientific">Streptomyces polychromogenes</name>
    <dbReference type="NCBI Taxonomy" id="67342"/>
    <lineage>
        <taxon>Bacteria</taxon>
        <taxon>Bacillati</taxon>
        <taxon>Actinomycetota</taxon>
        <taxon>Actinomycetes</taxon>
        <taxon>Kitasatosporales</taxon>
        <taxon>Streptomycetaceae</taxon>
        <taxon>Streptomyces</taxon>
    </lineage>
</organism>
<dbReference type="PROSITE" id="PS51257">
    <property type="entry name" value="PROKAR_LIPOPROTEIN"/>
    <property type="match status" value="1"/>
</dbReference>
<sequence length="247" mass="24853">MRQISPVATLFAVAVLPLALTGCSLLPKEAAKAAVKAAASAAPAAPAGAPATDGPNKGLLTGTQLKAALAPASFFPAGYTADPADARDSGPGYRPPVAAEVPTPDCTKLGGTAWTGITGIDGVSFAQDAYINKNTSEEYAQEIDVYQGTTSTTVLGALGMLSKACPSYTDEQTHGKVTITEKPLAGVGDGAWVITETNPEWMGGTTLVAARVGHSVVTVLVSGNGDKGLAGATKLTNELVSKLKGKA</sequence>
<proteinExistence type="predicted"/>
<dbReference type="EMBL" id="BAAABV010000023">
    <property type="protein sequence ID" value="GAA0302607.1"/>
    <property type="molecule type" value="Genomic_DNA"/>
</dbReference>
<gene>
    <name evidence="1" type="ORF">GCM10010302_46360</name>
</gene>
<evidence type="ECO:0008006" key="3">
    <source>
        <dbReference type="Google" id="ProtNLM"/>
    </source>
</evidence>
<evidence type="ECO:0000313" key="1">
    <source>
        <dbReference type="EMBL" id="GAA0302607.1"/>
    </source>
</evidence>
<dbReference type="RefSeq" id="WP_344162843.1">
    <property type="nucleotide sequence ID" value="NZ_BAAABV010000023.1"/>
</dbReference>
<name>A0ABN0VHM1_9ACTN</name>
<accession>A0ABN0VHM1</accession>
<comment type="caution">
    <text evidence="1">The sequence shown here is derived from an EMBL/GenBank/DDBJ whole genome shotgun (WGS) entry which is preliminary data.</text>
</comment>
<protein>
    <recommendedName>
        <fullName evidence="3">PknH-like extracellular domain-containing protein</fullName>
    </recommendedName>
</protein>